<feature type="domain" description="STAS" evidence="2">
    <location>
        <begin position="45"/>
        <end position="123"/>
    </location>
</feature>
<dbReference type="InterPro" id="IPR005561">
    <property type="entry name" value="ANTAR"/>
</dbReference>
<evidence type="ECO:0000256" key="1">
    <source>
        <dbReference type="SAM" id="MobiDB-lite"/>
    </source>
</evidence>
<dbReference type="SUPFAM" id="SSF52091">
    <property type="entry name" value="SpoIIaa-like"/>
    <property type="match status" value="1"/>
</dbReference>
<dbReference type="InterPro" id="IPR036388">
    <property type="entry name" value="WH-like_DNA-bd_sf"/>
</dbReference>
<name>A0ABN1SWE5_9ACTN</name>
<dbReference type="EMBL" id="BAAAHU010000009">
    <property type="protein sequence ID" value="GAA1006375.1"/>
    <property type="molecule type" value="Genomic_DNA"/>
</dbReference>
<dbReference type="Pfam" id="PF13466">
    <property type="entry name" value="STAS_2"/>
    <property type="match status" value="1"/>
</dbReference>
<evidence type="ECO:0000313" key="5">
    <source>
        <dbReference type="Proteomes" id="UP001501072"/>
    </source>
</evidence>
<dbReference type="Gene3D" id="1.10.10.10">
    <property type="entry name" value="Winged helix-like DNA-binding domain superfamily/Winged helix DNA-binding domain"/>
    <property type="match status" value="1"/>
</dbReference>
<gene>
    <name evidence="4" type="ORF">GCM10009564_13470</name>
</gene>
<dbReference type="Pfam" id="PF03861">
    <property type="entry name" value="ANTAR"/>
    <property type="match status" value="1"/>
</dbReference>
<evidence type="ECO:0008006" key="6">
    <source>
        <dbReference type="Google" id="ProtNLM"/>
    </source>
</evidence>
<dbReference type="PANTHER" id="PTHR33495:SF2">
    <property type="entry name" value="ANTI-SIGMA FACTOR ANTAGONIST TM_1081-RELATED"/>
    <property type="match status" value="1"/>
</dbReference>
<comment type="caution">
    <text evidence="4">The sequence shown here is derived from an EMBL/GenBank/DDBJ whole genome shotgun (WGS) entry which is preliminary data.</text>
</comment>
<dbReference type="PROSITE" id="PS50801">
    <property type="entry name" value="STAS"/>
    <property type="match status" value="1"/>
</dbReference>
<dbReference type="Gene3D" id="3.30.750.24">
    <property type="entry name" value="STAS domain"/>
    <property type="match status" value="1"/>
</dbReference>
<protein>
    <recommendedName>
        <fullName evidence="6">ANTAR domain-containing protein</fullName>
    </recommendedName>
</protein>
<dbReference type="InterPro" id="IPR058548">
    <property type="entry name" value="MlaB-like_STAS"/>
</dbReference>
<organism evidence="4 5">
    <name type="scientific">Streptomyces thermogriseus</name>
    <dbReference type="NCBI Taxonomy" id="75292"/>
    <lineage>
        <taxon>Bacteria</taxon>
        <taxon>Bacillati</taxon>
        <taxon>Actinomycetota</taxon>
        <taxon>Actinomycetes</taxon>
        <taxon>Kitasatosporales</taxon>
        <taxon>Streptomycetaceae</taxon>
        <taxon>Streptomyces</taxon>
    </lineage>
</organism>
<proteinExistence type="predicted"/>
<dbReference type="PANTHER" id="PTHR33495">
    <property type="entry name" value="ANTI-SIGMA FACTOR ANTAGONIST TM_1081-RELATED-RELATED"/>
    <property type="match status" value="1"/>
</dbReference>
<feature type="region of interest" description="Disordered" evidence="1">
    <location>
        <begin position="129"/>
        <end position="155"/>
    </location>
</feature>
<evidence type="ECO:0000259" key="3">
    <source>
        <dbReference type="PROSITE" id="PS50921"/>
    </source>
</evidence>
<dbReference type="SMART" id="SM01012">
    <property type="entry name" value="ANTAR"/>
    <property type="match status" value="1"/>
</dbReference>
<feature type="region of interest" description="Disordered" evidence="1">
    <location>
        <begin position="1"/>
        <end position="41"/>
    </location>
</feature>
<dbReference type="SUPFAM" id="SSF52172">
    <property type="entry name" value="CheY-like"/>
    <property type="match status" value="1"/>
</dbReference>
<sequence length="252" mass="26071">MAEPAHMSRTTAGTAAREVRGGVPAARSGRGPAIDTSPDGDRVRVTVRGELGLDAGQDFRRALKGALGRSARGIDLDLSGVESCDCSALNILIGLRERALAQGKTIVVCATSPASERLLLRTGTHALFGAGTPDGPKGREAGAASAARQGTRTGDTEQDLRIEVVQLRRAMQTRPAIDLARGILMASFGLTPEQAWSVLVIASQNTNTKLHLVARDVVTAVQGGPLPGAVREQLTAAVTEVRASAGRAGGAR</sequence>
<evidence type="ECO:0000259" key="2">
    <source>
        <dbReference type="PROSITE" id="PS50801"/>
    </source>
</evidence>
<dbReference type="InterPro" id="IPR011006">
    <property type="entry name" value="CheY-like_superfamily"/>
</dbReference>
<feature type="domain" description="ANTAR" evidence="3">
    <location>
        <begin position="157"/>
        <end position="218"/>
    </location>
</feature>
<dbReference type="PROSITE" id="PS50921">
    <property type="entry name" value="ANTAR"/>
    <property type="match status" value="1"/>
</dbReference>
<accession>A0ABN1SWE5</accession>
<reference evidence="4 5" key="1">
    <citation type="journal article" date="2019" name="Int. J. Syst. Evol. Microbiol.">
        <title>The Global Catalogue of Microorganisms (GCM) 10K type strain sequencing project: providing services to taxonomists for standard genome sequencing and annotation.</title>
        <authorList>
            <consortium name="The Broad Institute Genomics Platform"/>
            <consortium name="The Broad Institute Genome Sequencing Center for Infectious Disease"/>
            <person name="Wu L."/>
            <person name="Ma J."/>
        </authorList>
    </citation>
    <scope>NUCLEOTIDE SEQUENCE [LARGE SCALE GENOMIC DNA]</scope>
    <source>
        <strain evidence="4 5">JCM 11269</strain>
    </source>
</reference>
<keyword evidence="5" id="KW-1185">Reference proteome</keyword>
<dbReference type="Proteomes" id="UP001501072">
    <property type="component" value="Unassembled WGS sequence"/>
</dbReference>
<evidence type="ECO:0000313" key="4">
    <source>
        <dbReference type="EMBL" id="GAA1006375.1"/>
    </source>
</evidence>
<dbReference type="InterPro" id="IPR036513">
    <property type="entry name" value="STAS_dom_sf"/>
</dbReference>
<dbReference type="CDD" id="cd07043">
    <property type="entry name" value="STAS_anti-anti-sigma_factors"/>
    <property type="match status" value="1"/>
</dbReference>
<dbReference type="InterPro" id="IPR002645">
    <property type="entry name" value="STAS_dom"/>
</dbReference>